<name>A0ABN2KS93_9MICO</name>
<gene>
    <name evidence="2" type="ORF">GCM10009810_24620</name>
</gene>
<comment type="caution">
    <text evidence="2">The sequence shown here is derived from an EMBL/GenBank/DDBJ whole genome shotgun (WGS) entry which is preliminary data.</text>
</comment>
<evidence type="ECO:0000259" key="1">
    <source>
        <dbReference type="Pfam" id="PF01370"/>
    </source>
</evidence>
<dbReference type="RefSeq" id="WP_344066749.1">
    <property type="nucleotide sequence ID" value="NZ_BAAAPN010000056.1"/>
</dbReference>
<dbReference type="EMBL" id="BAAAPN010000056">
    <property type="protein sequence ID" value="GAA1764705.1"/>
    <property type="molecule type" value="Genomic_DNA"/>
</dbReference>
<evidence type="ECO:0000313" key="3">
    <source>
        <dbReference type="Proteomes" id="UP001501475"/>
    </source>
</evidence>
<dbReference type="InterPro" id="IPR036291">
    <property type="entry name" value="NAD(P)-bd_dom_sf"/>
</dbReference>
<dbReference type="Pfam" id="PF01370">
    <property type="entry name" value="Epimerase"/>
    <property type="match status" value="1"/>
</dbReference>
<accession>A0ABN2KS93</accession>
<keyword evidence="3" id="KW-1185">Reference proteome</keyword>
<feature type="domain" description="NAD-dependent epimerase/dehydratase" evidence="1">
    <location>
        <begin position="3"/>
        <end position="59"/>
    </location>
</feature>
<protein>
    <recommendedName>
        <fullName evidence="1">NAD-dependent epimerase/dehydratase domain-containing protein</fullName>
    </recommendedName>
</protein>
<dbReference type="SUPFAM" id="SSF51735">
    <property type="entry name" value="NAD(P)-binding Rossmann-fold domains"/>
    <property type="match status" value="1"/>
</dbReference>
<dbReference type="Gene3D" id="3.40.50.720">
    <property type="entry name" value="NAD(P)-binding Rossmann-like Domain"/>
    <property type="match status" value="1"/>
</dbReference>
<organism evidence="2 3">
    <name type="scientific">Nostocoides vanveenii</name>
    <dbReference type="NCBI Taxonomy" id="330835"/>
    <lineage>
        <taxon>Bacteria</taxon>
        <taxon>Bacillati</taxon>
        <taxon>Actinomycetota</taxon>
        <taxon>Actinomycetes</taxon>
        <taxon>Micrococcales</taxon>
        <taxon>Intrasporangiaceae</taxon>
        <taxon>Nostocoides</taxon>
    </lineage>
</organism>
<sequence length="68" mass="6974">MRIVVTGGLGHLGSRVVTALGDLGHDAIVASRRTGVDLQTGAGLAEVLAEADVVVHTADSLRPWDSGR</sequence>
<dbReference type="Proteomes" id="UP001501475">
    <property type="component" value="Unassembled WGS sequence"/>
</dbReference>
<evidence type="ECO:0000313" key="2">
    <source>
        <dbReference type="EMBL" id="GAA1764705.1"/>
    </source>
</evidence>
<proteinExistence type="predicted"/>
<dbReference type="InterPro" id="IPR001509">
    <property type="entry name" value="Epimerase_deHydtase"/>
</dbReference>
<reference evidence="2 3" key="1">
    <citation type="journal article" date="2019" name="Int. J. Syst. Evol. Microbiol.">
        <title>The Global Catalogue of Microorganisms (GCM) 10K type strain sequencing project: providing services to taxonomists for standard genome sequencing and annotation.</title>
        <authorList>
            <consortium name="The Broad Institute Genomics Platform"/>
            <consortium name="The Broad Institute Genome Sequencing Center for Infectious Disease"/>
            <person name="Wu L."/>
            <person name="Ma J."/>
        </authorList>
    </citation>
    <scope>NUCLEOTIDE SEQUENCE [LARGE SCALE GENOMIC DNA]</scope>
    <source>
        <strain evidence="2 3">JCM 15591</strain>
    </source>
</reference>